<dbReference type="InterPro" id="IPR018108">
    <property type="entry name" value="MCP_transmembrane"/>
</dbReference>
<sequence>MATAVKDRLKDSLVGTTASEVEPEPSAQTEANFEKYARKDDSGESYMTEEEFVSAIVPRDETFHKIKREQYGILFRVADRRKTGRINLQDWAIFENLLSKPDAEYEIAFRLFDPDGTGRIKYDDFLKTYNLNRGKDSIPFDWNCEWATLYIGDKRKRHDMTYPQFSQMLRGLQGEKVRQAFQHFDKSKSGSIEPEEFQRIILETAKHKLSDHLLENLHTLCNISTGSKISYANVRAFQNVVREIDLVDLIVRSAAEKSVDGKITRTDFLNEAARIARFSLFTPMEADILFHFAGLDEPSGRLSLDNFVKVLDASWQAPIKVIGELTSKAAATTKGALHRVLESAHHFGLGSIAGAYGAFMVYPIDLVKTRMQNQRSQRVGDVLYKNSLDCAKKVMRNEGFRGLYSGVLPQLIGVAPEKAIKLTVNDLVRGKFTDPASGNIWWAHEILAGGSAGACQVIFTNPLEIVKIRLQVQGEVAKKVDGVPRRSALWIVRNLGLMGLYRGATACLLRDVPFSAIYFPTYNHLKKDYFGETPQKSLGVLQLLTAGAIAGMPAAYLTTPFDVIKTRLQVEARKGETKYLNLRHCAATVFREEGFKAFFKGGPARILRSSPQFGFTLAAYEVLNNLLPMPGGEAANRKVAAAATKIKDMGTSIGKGETGLPLNRSRNAMRLILDLDEDFGRPTMQPPKGWKPPAVLAGV</sequence>
<evidence type="ECO:0000256" key="4">
    <source>
        <dbReference type="ARBA" id="ARBA00022692"/>
    </source>
</evidence>
<evidence type="ECO:0000256" key="13">
    <source>
        <dbReference type="ARBA" id="ARBA00073787"/>
    </source>
</evidence>
<dbReference type="SUPFAM" id="SSF47473">
    <property type="entry name" value="EF-hand"/>
    <property type="match status" value="1"/>
</dbReference>
<dbReference type="InterPro" id="IPR023395">
    <property type="entry name" value="MCP_dom_sf"/>
</dbReference>
<dbReference type="GO" id="GO:0043490">
    <property type="term" value="P:malate-aspartate shuttle"/>
    <property type="evidence" value="ECO:0007669"/>
    <property type="project" value="TreeGrafter"/>
</dbReference>
<dbReference type="SUPFAM" id="SSF103506">
    <property type="entry name" value="Mitochondrial carrier"/>
    <property type="match status" value="1"/>
</dbReference>
<dbReference type="PROSITE" id="PS50920">
    <property type="entry name" value="SOLCAR"/>
    <property type="match status" value="3"/>
</dbReference>
<evidence type="ECO:0000256" key="3">
    <source>
        <dbReference type="ARBA" id="ARBA00022448"/>
    </source>
</evidence>
<evidence type="ECO:0000256" key="11">
    <source>
        <dbReference type="ARBA" id="ARBA00038674"/>
    </source>
</evidence>
<proteinExistence type="inferred from homology"/>
<evidence type="ECO:0000256" key="12">
    <source>
        <dbReference type="ARBA" id="ARBA00059916"/>
    </source>
</evidence>
<keyword evidence="3" id="KW-0813">Transport</keyword>
<comment type="caution">
    <text evidence="18">The sequence shown here is derived from an EMBL/GenBank/DDBJ whole genome shotgun (WGS) entry which is preliminary data.</text>
</comment>
<reference evidence="18" key="1">
    <citation type="submission" date="2021-03" db="EMBL/GenBank/DDBJ databases">
        <title>Comparative genomics and phylogenomic investigation of the class Geoglossomycetes provide insights into ecological specialization and systematics.</title>
        <authorList>
            <person name="Melie T."/>
            <person name="Pirro S."/>
            <person name="Miller A.N."/>
            <person name="Quandt A."/>
        </authorList>
    </citation>
    <scope>NUCLEOTIDE SEQUENCE</scope>
    <source>
        <strain evidence="18">CAQ_001_2017</strain>
    </source>
</reference>
<dbReference type="FunFam" id="1.10.238.10:FF:000552">
    <property type="entry name" value="Probable mitochondrial carrier protein ARALAR1"/>
    <property type="match status" value="1"/>
</dbReference>
<comment type="similarity">
    <text evidence="2">Belongs to the mitochondrial carrier (TC 2.A.29) family.</text>
</comment>
<protein>
    <recommendedName>
        <fullName evidence="13">Mitochondrial aspartate-glutamate transporter AGC1</fullName>
    </recommendedName>
    <alternativeName>
        <fullName evidence="14">Aspartate-glutamate carrier 1</fullName>
    </alternativeName>
</protein>
<evidence type="ECO:0000256" key="14">
    <source>
        <dbReference type="ARBA" id="ARBA00082232"/>
    </source>
</evidence>
<accession>A0A9P8LI26</accession>
<evidence type="ECO:0000256" key="8">
    <source>
        <dbReference type="ARBA" id="ARBA00022989"/>
    </source>
</evidence>
<dbReference type="InterPro" id="IPR002067">
    <property type="entry name" value="MCP"/>
</dbReference>
<evidence type="ECO:0000256" key="10">
    <source>
        <dbReference type="ARBA" id="ARBA00023136"/>
    </source>
</evidence>
<dbReference type="EMBL" id="JAGHQM010000058">
    <property type="protein sequence ID" value="KAH0565814.1"/>
    <property type="molecule type" value="Genomic_DNA"/>
</dbReference>
<feature type="repeat" description="Solcar" evidence="15">
    <location>
        <begin position="341"/>
        <end position="431"/>
    </location>
</feature>
<comment type="subcellular location">
    <subcellularLocation>
        <location evidence="1">Mitochondrion inner membrane</location>
        <topology evidence="1">Multi-pass membrane protein</topology>
    </subcellularLocation>
</comment>
<dbReference type="Pfam" id="PF00153">
    <property type="entry name" value="Mito_carr"/>
    <property type="match status" value="3"/>
</dbReference>
<dbReference type="PROSITE" id="PS50222">
    <property type="entry name" value="EF_HAND_2"/>
    <property type="match status" value="2"/>
</dbReference>
<dbReference type="InterPro" id="IPR011992">
    <property type="entry name" value="EF-hand-dom_pair"/>
</dbReference>
<feature type="domain" description="EF-hand" evidence="17">
    <location>
        <begin position="100"/>
        <end position="135"/>
    </location>
</feature>
<evidence type="ECO:0000256" key="7">
    <source>
        <dbReference type="ARBA" id="ARBA00022837"/>
    </source>
</evidence>
<dbReference type="Gene3D" id="1.10.238.10">
    <property type="entry name" value="EF-hand"/>
    <property type="match status" value="2"/>
</dbReference>
<dbReference type="InterPro" id="IPR002048">
    <property type="entry name" value="EF_hand_dom"/>
</dbReference>
<keyword evidence="8" id="KW-1133">Transmembrane helix</keyword>
<evidence type="ECO:0000256" key="1">
    <source>
        <dbReference type="ARBA" id="ARBA00004448"/>
    </source>
</evidence>
<dbReference type="PROSITE" id="PS00018">
    <property type="entry name" value="EF_HAND_1"/>
    <property type="match status" value="1"/>
</dbReference>
<evidence type="ECO:0000256" key="2">
    <source>
        <dbReference type="ARBA" id="ARBA00006375"/>
    </source>
</evidence>
<organism evidence="18 19">
    <name type="scientific">Trichoglossum hirsutum</name>
    <dbReference type="NCBI Taxonomy" id="265104"/>
    <lineage>
        <taxon>Eukaryota</taxon>
        <taxon>Fungi</taxon>
        <taxon>Dikarya</taxon>
        <taxon>Ascomycota</taxon>
        <taxon>Pezizomycotina</taxon>
        <taxon>Geoglossomycetes</taxon>
        <taxon>Geoglossales</taxon>
        <taxon>Geoglossaceae</taxon>
        <taxon>Trichoglossum</taxon>
    </lineage>
</organism>
<keyword evidence="4 15" id="KW-0812">Transmembrane</keyword>
<feature type="region of interest" description="Disordered" evidence="16">
    <location>
        <begin position="1"/>
        <end position="40"/>
    </location>
</feature>
<keyword evidence="6" id="KW-0999">Mitochondrion inner membrane</keyword>
<dbReference type="GO" id="GO:0005509">
    <property type="term" value="F:calcium ion binding"/>
    <property type="evidence" value="ECO:0007669"/>
    <property type="project" value="InterPro"/>
</dbReference>
<dbReference type="GO" id="GO:0015183">
    <property type="term" value="F:L-aspartate transmembrane transporter activity"/>
    <property type="evidence" value="ECO:0007669"/>
    <property type="project" value="TreeGrafter"/>
</dbReference>
<name>A0A9P8LI26_9PEZI</name>
<feature type="repeat" description="Solcar" evidence="15">
    <location>
        <begin position="538"/>
        <end position="626"/>
    </location>
</feature>
<feature type="domain" description="EF-hand" evidence="17">
    <location>
        <begin position="172"/>
        <end position="207"/>
    </location>
</feature>
<evidence type="ECO:0000259" key="17">
    <source>
        <dbReference type="PROSITE" id="PS50222"/>
    </source>
</evidence>
<keyword evidence="7" id="KW-0106">Calcium</keyword>
<gene>
    <name evidence="18" type="ORF">GP486_000783</name>
</gene>
<dbReference type="Proteomes" id="UP000750711">
    <property type="component" value="Unassembled WGS sequence"/>
</dbReference>
<dbReference type="GO" id="GO:0005313">
    <property type="term" value="F:L-glutamate transmembrane transporter activity"/>
    <property type="evidence" value="ECO:0007669"/>
    <property type="project" value="TreeGrafter"/>
</dbReference>
<keyword evidence="9" id="KW-0496">Mitochondrion</keyword>
<evidence type="ECO:0000256" key="15">
    <source>
        <dbReference type="PROSITE-ProRule" id="PRU00282"/>
    </source>
</evidence>
<evidence type="ECO:0000313" key="18">
    <source>
        <dbReference type="EMBL" id="KAH0565814.1"/>
    </source>
</evidence>
<evidence type="ECO:0000313" key="19">
    <source>
        <dbReference type="Proteomes" id="UP000750711"/>
    </source>
</evidence>
<dbReference type="PRINTS" id="PR00926">
    <property type="entry name" value="MITOCARRIER"/>
</dbReference>
<dbReference type="PANTHER" id="PTHR45678">
    <property type="entry name" value="MITOCHONDRIAL 2-OXODICARBOXYLATE CARRIER 1-RELATED"/>
    <property type="match status" value="1"/>
</dbReference>
<dbReference type="SMART" id="SM00054">
    <property type="entry name" value="EFh"/>
    <property type="match status" value="2"/>
</dbReference>
<comment type="function">
    <text evidence="12">Calcium-dependent mitochondrial aspartate and glutamate carrier. Transport of glutamate in mitochondria is required for mitochondrial transamination reactions and ornithine synthesis. Plays also a role in malate-aspartate NADH shuttle, which is critical for growth on acetate and fatty acids.</text>
</comment>
<evidence type="ECO:0000256" key="6">
    <source>
        <dbReference type="ARBA" id="ARBA00022792"/>
    </source>
</evidence>
<feature type="compositionally biased region" description="Basic and acidic residues" evidence="16">
    <location>
        <begin position="1"/>
        <end position="11"/>
    </location>
</feature>
<evidence type="ECO:0000256" key="16">
    <source>
        <dbReference type="SAM" id="MobiDB-lite"/>
    </source>
</evidence>
<dbReference type="AlphaFoldDB" id="A0A9P8LI26"/>
<dbReference type="GO" id="GO:0005743">
    <property type="term" value="C:mitochondrial inner membrane"/>
    <property type="evidence" value="ECO:0007669"/>
    <property type="project" value="UniProtKB-SubCell"/>
</dbReference>
<keyword evidence="5" id="KW-0677">Repeat</keyword>
<dbReference type="InterPro" id="IPR018247">
    <property type="entry name" value="EF_Hand_1_Ca_BS"/>
</dbReference>
<evidence type="ECO:0000256" key="9">
    <source>
        <dbReference type="ARBA" id="ARBA00023128"/>
    </source>
</evidence>
<keyword evidence="10 15" id="KW-0472">Membrane</keyword>
<dbReference type="FunFam" id="1.50.40.10:FF:000004">
    <property type="entry name" value="Calcium-binding mitochondrial carrier protein Aralar1"/>
    <property type="match status" value="1"/>
</dbReference>
<dbReference type="PANTHER" id="PTHR45678:SF9">
    <property type="entry name" value="CALCIUM-BINDING MITOCHONDRIAL CARRIER PROTEIN ARALAR1"/>
    <property type="match status" value="1"/>
</dbReference>
<feature type="repeat" description="Solcar" evidence="15">
    <location>
        <begin position="440"/>
        <end position="528"/>
    </location>
</feature>
<comment type="subunit">
    <text evidence="11">Homodimer (via N-terminus).</text>
</comment>
<dbReference type="Pfam" id="PF13499">
    <property type="entry name" value="EF-hand_7"/>
    <property type="match status" value="1"/>
</dbReference>
<evidence type="ECO:0000256" key="5">
    <source>
        <dbReference type="ARBA" id="ARBA00022737"/>
    </source>
</evidence>
<dbReference type="InterPro" id="IPR051028">
    <property type="entry name" value="Mito_Solute_Carrier"/>
</dbReference>
<dbReference type="Gene3D" id="1.50.40.10">
    <property type="entry name" value="Mitochondrial carrier domain"/>
    <property type="match status" value="1"/>
</dbReference>
<keyword evidence="19" id="KW-1185">Reference proteome</keyword>